<accession>A0ABU6IF79</accession>
<dbReference type="SUPFAM" id="SSF47413">
    <property type="entry name" value="lambda repressor-like DNA-binding domains"/>
    <property type="match status" value="1"/>
</dbReference>
<dbReference type="RefSeq" id="WP_338208657.1">
    <property type="nucleotide sequence ID" value="NZ_JAYMFF010000002.1"/>
</dbReference>
<reference evidence="2 3" key="1">
    <citation type="submission" date="2024-01" db="EMBL/GenBank/DDBJ databases">
        <title>novel species in genus Adlercreutzia.</title>
        <authorList>
            <person name="Liu X."/>
        </authorList>
    </citation>
    <scope>NUCLEOTIDE SEQUENCE [LARGE SCALE GENOMIC DNA]</scope>
    <source>
        <strain evidence="2 3">R7</strain>
    </source>
</reference>
<dbReference type="InterPro" id="IPR010982">
    <property type="entry name" value="Lambda_DNA-bd_dom_sf"/>
</dbReference>
<dbReference type="EMBL" id="JAYMFF010000002">
    <property type="protein sequence ID" value="MEC4175095.1"/>
    <property type="molecule type" value="Genomic_DNA"/>
</dbReference>
<dbReference type="SMART" id="SM00530">
    <property type="entry name" value="HTH_XRE"/>
    <property type="match status" value="1"/>
</dbReference>
<evidence type="ECO:0000313" key="3">
    <source>
        <dbReference type="Proteomes" id="UP001349994"/>
    </source>
</evidence>
<gene>
    <name evidence="2" type="ORF">VIN30_01355</name>
</gene>
<dbReference type="CDD" id="cd00093">
    <property type="entry name" value="HTH_XRE"/>
    <property type="match status" value="1"/>
</dbReference>
<dbReference type="Pfam" id="PF01381">
    <property type="entry name" value="HTH_3"/>
    <property type="match status" value="1"/>
</dbReference>
<keyword evidence="3" id="KW-1185">Reference proteome</keyword>
<proteinExistence type="predicted"/>
<evidence type="ECO:0000313" key="2">
    <source>
        <dbReference type="EMBL" id="MEC4175095.1"/>
    </source>
</evidence>
<evidence type="ECO:0000259" key="1">
    <source>
        <dbReference type="PROSITE" id="PS50943"/>
    </source>
</evidence>
<dbReference type="PROSITE" id="PS50943">
    <property type="entry name" value="HTH_CROC1"/>
    <property type="match status" value="1"/>
</dbReference>
<organism evidence="2 3">
    <name type="scientific">Adlercreutzia wanghongyangiae</name>
    <dbReference type="NCBI Taxonomy" id="3111451"/>
    <lineage>
        <taxon>Bacteria</taxon>
        <taxon>Bacillati</taxon>
        <taxon>Actinomycetota</taxon>
        <taxon>Coriobacteriia</taxon>
        <taxon>Eggerthellales</taxon>
        <taxon>Eggerthellaceae</taxon>
        <taxon>Adlercreutzia</taxon>
    </lineage>
</organism>
<name>A0ABU6IF79_9ACTN</name>
<dbReference type="Gene3D" id="1.10.260.40">
    <property type="entry name" value="lambda repressor-like DNA-binding domains"/>
    <property type="match status" value="1"/>
</dbReference>
<sequence length="159" mass="17308">MLELLAQKGERSVGHDLSLRWVQERIPPPGRQNIGQVLKANGLDEYDEFALLMSSMGACAQDDFLLREVAPEESCESAEGRGGRDFEAHVLAREVGATLAQCRREAGMTQRVLSERTGVQQAVISRIERGRGNPTLDLVQALAAGMGVRLRIEPVAPSA</sequence>
<comment type="caution">
    <text evidence="2">The sequence shown here is derived from an EMBL/GenBank/DDBJ whole genome shotgun (WGS) entry which is preliminary data.</text>
</comment>
<dbReference type="Proteomes" id="UP001349994">
    <property type="component" value="Unassembled WGS sequence"/>
</dbReference>
<dbReference type="InterPro" id="IPR001387">
    <property type="entry name" value="Cro/C1-type_HTH"/>
</dbReference>
<protein>
    <submittedName>
        <fullName evidence="2">Helix-turn-helix transcriptional regulator</fullName>
    </submittedName>
</protein>
<feature type="domain" description="HTH cro/C1-type" evidence="1">
    <location>
        <begin position="99"/>
        <end position="155"/>
    </location>
</feature>